<dbReference type="InterPro" id="IPR005829">
    <property type="entry name" value="Sugar_transporter_CS"/>
</dbReference>
<dbReference type="GO" id="GO:0005886">
    <property type="term" value="C:plasma membrane"/>
    <property type="evidence" value="ECO:0007669"/>
    <property type="project" value="UniProtKB-SubCell"/>
</dbReference>
<feature type="transmembrane region" description="Helical" evidence="9">
    <location>
        <begin position="196"/>
        <end position="213"/>
    </location>
</feature>
<dbReference type="InterPro" id="IPR050549">
    <property type="entry name" value="MFS_Trehalose_Transporter"/>
</dbReference>
<name>A0A8D8PW98_9HEMI</name>
<keyword evidence="5 9" id="KW-0812">Transmembrane</keyword>
<sequence length="537" mass="60022">MAFTSGPTSPALEPLIGGEDARIKVDILPVTLATSNGQIHYFEQEMDTPARRNRTPSVWFTGTTRQILAGMSASLSAFSVGQTFGWSSPVLDLLTSDESPVPMTDDQSSWVVASVEFGCWSIPFFAGMLADQIGRKWTLMTTGPLYALSWAIAIYSRSVWGLYTFRIIQGLCVATVFVVCPLFLGEISETKIRGAVGTLFQISLYLGILYTYILGELLSYQDYQIANLLVAILFMITFMLVPETPCYYIKKGRDKDALKTFQWYRAGRDEKDILEEFEQAKETIQNDNRAGTNSTLLSVVTDRTNLKCILLLQGLLVFRTFVHVQTSMAYYVSTRFGKGETFISPNYISMLYAAVLMLSNLPATYLVDKAGRKILIVISTAGCSVFSFLSFGYYFAHEHLQLDLPIVCSYINFVSICMIGVFFSLGIGPLYSPLCCEYFPSNTRAKSSALMSFSGTTLQMIDYKLFYFMYMTWGMYSNFLLAGIISAAGLVWCSIYIVETKGKSFAEIQAMFTADQAKKDEKNERNKDVRSEANSVL</sequence>
<evidence type="ECO:0000259" key="10">
    <source>
        <dbReference type="PROSITE" id="PS50850"/>
    </source>
</evidence>
<dbReference type="InterPro" id="IPR036259">
    <property type="entry name" value="MFS_trans_sf"/>
</dbReference>
<evidence type="ECO:0000256" key="4">
    <source>
        <dbReference type="ARBA" id="ARBA00022597"/>
    </source>
</evidence>
<dbReference type="PROSITE" id="PS00216">
    <property type="entry name" value="SUGAR_TRANSPORT_1"/>
    <property type="match status" value="1"/>
</dbReference>
<feature type="transmembrane region" description="Helical" evidence="9">
    <location>
        <begin position="476"/>
        <end position="498"/>
    </location>
</feature>
<feature type="transmembrane region" description="Helical" evidence="9">
    <location>
        <begin position="402"/>
        <end position="428"/>
    </location>
</feature>
<feature type="region of interest" description="Disordered" evidence="8">
    <location>
        <begin position="518"/>
        <end position="537"/>
    </location>
</feature>
<dbReference type="InterPro" id="IPR005828">
    <property type="entry name" value="MFS_sugar_transport-like"/>
</dbReference>
<dbReference type="EMBL" id="HBUF01033510">
    <property type="protein sequence ID" value="CAG6615668.1"/>
    <property type="molecule type" value="Transcribed_RNA"/>
</dbReference>
<feature type="transmembrane region" description="Helical" evidence="9">
    <location>
        <begin position="225"/>
        <end position="249"/>
    </location>
</feature>
<feature type="domain" description="Major facilitator superfamily (MFS) profile" evidence="10">
    <location>
        <begin position="65"/>
        <end position="501"/>
    </location>
</feature>
<dbReference type="PANTHER" id="PTHR48021">
    <property type="match status" value="1"/>
</dbReference>
<dbReference type="PROSITE" id="PS50850">
    <property type="entry name" value="MFS"/>
    <property type="match status" value="1"/>
</dbReference>
<reference evidence="11" key="1">
    <citation type="submission" date="2021-05" db="EMBL/GenBank/DDBJ databases">
        <authorList>
            <person name="Alioto T."/>
            <person name="Alioto T."/>
            <person name="Gomez Garrido J."/>
        </authorList>
    </citation>
    <scope>NUCLEOTIDE SEQUENCE</scope>
</reference>
<proteinExistence type="predicted"/>
<feature type="transmembrane region" description="Helical" evidence="9">
    <location>
        <begin position="347"/>
        <end position="367"/>
    </location>
</feature>
<dbReference type="PANTHER" id="PTHR48021:SF1">
    <property type="entry name" value="GH07001P-RELATED"/>
    <property type="match status" value="1"/>
</dbReference>
<feature type="transmembrane region" description="Helical" evidence="9">
    <location>
        <begin position="449"/>
        <end position="470"/>
    </location>
</feature>
<keyword evidence="6 9" id="KW-1133">Transmembrane helix</keyword>
<protein>
    <submittedName>
        <fullName evidence="11">Facilitated trehalose transporter Tret1</fullName>
    </submittedName>
</protein>
<dbReference type="InterPro" id="IPR020846">
    <property type="entry name" value="MFS_dom"/>
</dbReference>
<evidence type="ECO:0000256" key="5">
    <source>
        <dbReference type="ARBA" id="ARBA00022692"/>
    </source>
</evidence>
<evidence type="ECO:0000256" key="7">
    <source>
        <dbReference type="ARBA" id="ARBA00023136"/>
    </source>
</evidence>
<keyword evidence="3" id="KW-1003">Cell membrane</keyword>
<evidence type="ECO:0000313" key="11">
    <source>
        <dbReference type="EMBL" id="CAG6615668.1"/>
    </source>
</evidence>
<keyword evidence="7 9" id="KW-0472">Membrane</keyword>
<accession>A0A8D8PW98</accession>
<feature type="transmembrane region" description="Helical" evidence="9">
    <location>
        <begin position="374"/>
        <end position="396"/>
    </location>
</feature>
<evidence type="ECO:0000256" key="1">
    <source>
        <dbReference type="ARBA" id="ARBA00004651"/>
    </source>
</evidence>
<evidence type="ECO:0000256" key="8">
    <source>
        <dbReference type="SAM" id="MobiDB-lite"/>
    </source>
</evidence>
<feature type="transmembrane region" description="Helical" evidence="9">
    <location>
        <begin position="137"/>
        <end position="156"/>
    </location>
</feature>
<organism evidence="11">
    <name type="scientific">Cacopsylla melanoneura</name>
    <dbReference type="NCBI Taxonomy" id="428564"/>
    <lineage>
        <taxon>Eukaryota</taxon>
        <taxon>Metazoa</taxon>
        <taxon>Ecdysozoa</taxon>
        <taxon>Arthropoda</taxon>
        <taxon>Hexapoda</taxon>
        <taxon>Insecta</taxon>
        <taxon>Pterygota</taxon>
        <taxon>Neoptera</taxon>
        <taxon>Paraneoptera</taxon>
        <taxon>Hemiptera</taxon>
        <taxon>Sternorrhyncha</taxon>
        <taxon>Psylloidea</taxon>
        <taxon>Psyllidae</taxon>
        <taxon>Psyllinae</taxon>
        <taxon>Cacopsylla</taxon>
    </lineage>
</organism>
<feature type="transmembrane region" description="Helical" evidence="9">
    <location>
        <begin position="162"/>
        <end position="184"/>
    </location>
</feature>
<dbReference type="Pfam" id="PF00083">
    <property type="entry name" value="Sugar_tr"/>
    <property type="match status" value="1"/>
</dbReference>
<dbReference type="SUPFAM" id="SSF103473">
    <property type="entry name" value="MFS general substrate transporter"/>
    <property type="match status" value="1"/>
</dbReference>
<evidence type="ECO:0000256" key="2">
    <source>
        <dbReference type="ARBA" id="ARBA00022448"/>
    </source>
</evidence>
<dbReference type="Gene3D" id="1.20.1250.20">
    <property type="entry name" value="MFS general substrate transporter like domains"/>
    <property type="match status" value="1"/>
</dbReference>
<feature type="compositionally biased region" description="Basic and acidic residues" evidence="8">
    <location>
        <begin position="518"/>
        <end position="531"/>
    </location>
</feature>
<dbReference type="FunFam" id="1.20.1250.20:FF:000218">
    <property type="entry name" value="facilitated trehalose transporter Tret1"/>
    <property type="match status" value="1"/>
</dbReference>
<keyword evidence="2" id="KW-0813">Transport</keyword>
<dbReference type="AlphaFoldDB" id="A0A8D8PW98"/>
<evidence type="ECO:0000256" key="6">
    <source>
        <dbReference type="ARBA" id="ARBA00022989"/>
    </source>
</evidence>
<comment type="subcellular location">
    <subcellularLocation>
        <location evidence="1">Cell membrane</location>
        <topology evidence="1">Multi-pass membrane protein</topology>
    </subcellularLocation>
</comment>
<evidence type="ECO:0000256" key="9">
    <source>
        <dbReference type="SAM" id="Phobius"/>
    </source>
</evidence>
<evidence type="ECO:0000256" key="3">
    <source>
        <dbReference type="ARBA" id="ARBA00022475"/>
    </source>
</evidence>
<feature type="transmembrane region" description="Helical" evidence="9">
    <location>
        <begin position="308"/>
        <end position="332"/>
    </location>
</feature>
<keyword evidence="4" id="KW-0762">Sugar transport</keyword>
<feature type="transmembrane region" description="Helical" evidence="9">
    <location>
        <begin position="108"/>
        <end position="130"/>
    </location>
</feature>
<dbReference type="GO" id="GO:0022857">
    <property type="term" value="F:transmembrane transporter activity"/>
    <property type="evidence" value="ECO:0007669"/>
    <property type="project" value="InterPro"/>
</dbReference>